<dbReference type="AlphaFoldDB" id="K5VLS1"/>
<dbReference type="SUPFAM" id="SSF47823">
    <property type="entry name" value="lambda integrase-like, N-terminal domain"/>
    <property type="match status" value="1"/>
</dbReference>
<accession>K5VLS1</accession>
<dbReference type="Proteomes" id="UP000008370">
    <property type="component" value="Unassembled WGS sequence"/>
</dbReference>
<dbReference type="InterPro" id="IPR052925">
    <property type="entry name" value="Phage_Integrase-like_Recomb"/>
</dbReference>
<dbReference type="GeneID" id="18920305"/>
<keyword evidence="2" id="KW-0233">DNA recombination</keyword>
<dbReference type="KEGG" id="pco:PHACADRAFT_76616"/>
<dbReference type="STRING" id="650164.K5VLS1"/>
<dbReference type="InterPro" id="IPR013762">
    <property type="entry name" value="Integrase-like_cat_sf"/>
</dbReference>
<feature type="non-terminal residue" evidence="3">
    <location>
        <position position="314"/>
    </location>
</feature>
<dbReference type="RefSeq" id="XP_007398697.1">
    <property type="nucleotide sequence ID" value="XM_007398635.1"/>
</dbReference>
<evidence type="ECO:0000256" key="1">
    <source>
        <dbReference type="ARBA" id="ARBA00023125"/>
    </source>
</evidence>
<organism evidence="3 4">
    <name type="scientific">Phanerochaete carnosa (strain HHB-10118-sp)</name>
    <name type="common">White-rot fungus</name>
    <name type="synonym">Peniophora carnosa</name>
    <dbReference type="NCBI Taxonomy" id="650164"/>
    <lineage>
        <taxon>Eukaryota</taxon>
        <taxon>Fungi</taxon>
        <taxon>Dikarya</taxon>
        <taxon>Basidiomycota</taxon>
        <taxon>Agaricomycotina</taxon>
        <taxon>Agaricomycetes</taxon>
        <taxon>Polyporales</taxon>
        <taxon>Phanerochaetaceae</taxon>
        <taxon>Phanerochaete</taxon>
    </lineage>
</organism>
<dbReference type="InterPro" id="IPR011010">
    <property type="entry name" value="DNA_brk_join_enz"/>
</dbReference>
<dbReference type="EMBL" id="JH930475">
    <property type="protein sequence ID" value="EKM52348.1"/>
    <property type="molecule type" value="Genomic_DNA"/>
</dbReference>
<dbReference type="Gene3D" id="1.10.150.130">
    <property type="match status" value="1"/>
</dbReference>
<sequence>VRVAAVMSVAWAPSTLEMYGAGLLLFHAICNARSIPEPSRAPASSELLCVFLAKLPGSYSISALTNYLAGIQAWHHLYWLPWHLDSTQQQLMVRGAAAMLFRLDVEQPPSLRITRAKRPPLTIAILSRVRTHLDLSVSLDAAVYACATALLHGIARSGEFTVTKLSAFNPQLYVTISNVRRGVTDQDSNSVTIIHLPRTKSAPNGKDVYWGKQLDDTDPDDALANHEAVNCPQPNEHPFTYEVLNRSGCINCRLLTEDAFIRRFQAASKGAGITDNYSNHCFRIGGTLEYLLQSLPFEVVKVKGRWLSDAFCLY</sequence>
<dbReference type="InParanoid" id="K5VLS1"/>
<dbReference type="GO" id="GO:0015074">
    <property type="term" value="P:DNA integration"/>
    <property type="evidence" value="ECO:0007669"/>
    <property type="project" value="InterPro"/>
</dbReference>
<reference evidence="3 4" key="1">
    <citation type="journal article" date="2012" name="BMC Genomics">
        <title>Comparative genomics of the white-rot fungi, Phanerochaete carnosa and P. chrysosporium, to elucidate the genetic basis of the distinct wood types they colonize.</title>
        <authorList>
            <person name="Suzuki H."/>
            <person name="MacDonald J."/>
            <person name="Syed K."/>
            <person name="Salamov A."/>
            <person name="Hori C."/>
            <person name="Aerts A."/>
            <person name="Henrissat B."/>
            <person name="Wiebenga A."/>
            <person name="vanKuyk P.A."/>
            <person name="Barry K."/>
            <person name="Lindquist E."/>
            <person name="LaButti K."/>
            <person name="Lapidus A."/>
            <person name="Lucas S."/>
            <person name="Coutinho P."/>
            <person name="Gong Y."/>
            <person name="Samejima M."/>
            <person name="Mahadevan R."/>
            <person name="Abou-Zaid M."/>
            <person name="de Vries R.P."/>
            <person name="Igarashi K."/>
            <person name="Yadav J.S."/>
            <person name="Grigoriev I.V."/>
            <person name="Master E.R."/>
        </authorList>
    </citation>
    <scope>NUCLEOTIDE SEQUENCE [LARGE SCALE GENOMIC DNA]</scope>
    <source>
        <strain evidence="3 4">HHB-10118-sp</strain>
    </source>
</reference>
<feature type="non-terminal residue" evidence="3">
    <location>
        <position position="1"/>
    </location>
</feature>
<protein>
    <submittedName>
        <fullName evidence="3">Uncharacterized protein</fullName>
    </submittedName>
</protein>
<keyword evidence="4" id="KW-1185">Reference proteome</keyword>
<dbReference type="GO" id="GO:0003677">
    <property type="term" value="F:DNA binding"/>
    <property type="evidence" value="ECO:0007669"/>
    <property type="project" value="UniProtKB-KW"/>
</dbReference>
<dbReference type="OrthoDB" id="2794913at2759"/>
<dbReference type="InterPro" id="IPR010998">
    <property type="entry name" value="Integrase_recombinase_N"/>
</dbReference>
<evidence type="ECO:0000256" key="2">
    <source>
        <dbReference type="ARBA" id="ARBA00023172"/>
    </source>
</evidence>
<name>K5VLS1_PHACS</name>
<dbReference type="HOGENOM" id="CLU_003292_2_2_1"/>
<gene>
    <name evidence="3" type="ORF">PHACADRAFT_76616</name>
</gene>
<dbReference type="Gene3D" id="1.10.443.10">
    <property type="entry name" value="Intergrase catalytic core"/>
    <property type="match status" value="1"/>
</dbReference>
<dbReference type="PANTHER" id="PTHR34605:SF3">
    <property type="entry name" value="P CELL-TYPE AGGLUTINATION PROTEIN MAP4-LIKE-RELATED"/>
    <property type="match status" value="1"/>
</dbReference>
<dbReference type="GO" id="GO:0006310">
    <property type="term" value="P:DNA recombination"/>
    <property type="evidence" value="ECO:0007669"/>
    <property type="project" value="UniProtKB-KW"/>
</dbReference>
<evidence type="ECO:0000313" key="3">
    <source>
        <dbReference type="EMBL" id="EKM52348.1"/>
    </source>
</evidence>
<keyword evidence="1" id="KW-0238">DNA-binding</keyword>
<dbReference type="SUPFAM" id="SSF56349">
    <property type="entry name" value="DNA breaking-rejoining enzymes"/>
    <property type="match status" value="1"/>
</dbReference>
<dbReference type="PANTHER" id="PTHR34605">
    <property type="entry name" value="PHAGE_INTEGRASE DOMAIN-CONTAINING PROTEIN"/>
    <property type="match status" value="1"/>
</dbReference>
<evidence type="ECO:0000313" key="4">
    <source>
        <dbReference type="Proteomes" id="UP000008370"/>
    </source>
</evidence>
<proteinExistence type="predicted"/>